<dbReference type="Proteomes" id="UP001367508">
    <property type="component" value="Unassembled WGS sequence"/>
</dbReference>
<dbReference type="EMBL" id="JAYMYQ010000009">
    <property type="protein sequence ID" value="KAK7313752.1"/>
    <property type="molecule type" value="Genomic_DNA"/>
</dbReference>
<accession>A0AAN9KA68</accession>
<sequence length="212" mass="25025">MAFQNHDLASIRRHSQWPYYHHRGDLKNVFTDLTSSGLRGMRWKHRESLGSLSNTRAIICSSQPSPLDINSIRTKGRLAGFESERFVMTMRRADLTYRSTWFLPKFPYYSTRHTTFVKKKMVLREQTQPRNEQMLQNYVHRRNLISYLSSLVIPKKEPSLEFFSIDPSMESFCEPKETARVRRPFDITNVDTNHCCRKGHYGCLGSKWVEKK</sequence>
<gene>
    <name evidence="1" type="ORF">VNO77_38950</name>
</gene>
<organism evidence="1 2">
    <name type="scientific">Canavalia gladiata</name>
    <name type="common">Sword bean</name>
    <name type="synonym">Dolichos gladiatus</name>
    <dbReference type="NCBI Taxonomy" id="3824"/>
    <lineage>
        <taxon>Eukaryota</taxon>
        <taxon>Viridiplantae</taxon>
        <taxon>Streptophyta</taxon>
        <taxon>Embryophyta</taxon>
        <taxon>Tracheophyta</taxon>
        <taxon>Spermatophyta</taxon>
        <taxon>Magnoliopsida</taxon>
        <taxon>eudicotyledons</taxon>
        <taxon>Gunneridae</taxon>
        <taxon>Pentapetalae</taxon>
        <taxon>rosids</taxon>
        <taxon>fabids</taxon>
        <taxon>Fabales</taxon>
        <taxon>Fabaceae</taxon>
        <taxon>Papilionoideae</taxon>
        <taxon>50 kb inversion clade</taxon>
        <taxon>NPAAA clade</taxon>
        <taxon>indigoferoid/millettioid clade</taxon>
        <taxon>Phaseoleae</taxon>
        <taxon>Canavalia</taxon>
    </lineage>
</organism>
<comment type="caution">
    <text evidence="1">The sequence shown here is derived from an EMBL/GenBank/DDBJ whole genome shotgun (WGS) entry which is preliminary data.</text>
</comment>
<reference evidence="1 2" key="1">
    <citation type="submission" date="2024-01" db="EMBL/GenBank/DDBJ databases">
        <title>The genomes of 5 underutilized Papilionoideae crops provide insights into root nodulation and disease resistanc.</title>
        <authorList>
            <person name="Jiang F."/>
        </authorList>
    </citation>
    <scope>NUCLEOTIDE SEQUENCE [LARGE SCALE GENOMIC DNA]</scope>
    <source>
        <strain evidence="1">LVBAO_FW01</strain>
        <tissue evidence="1">Leaves</tissue>
    </source>
</reference>
<protein>
    <submittedName>
        <fullName evidence="1">Uncharacterized protein</fullName>
    </submittedName>
</protein>
<keyword evidence="2" id="KW-1185">Reference proteome</keyword>
<name>A0AAN9KA68_CANGL</name>
<dbReference type="AlphaFoldDB" id="A0AAN9KA68"/>
<evidence type="ECO:0000313" key="2">
    <source>
        <dbReference type="Proteomes" id="UP001367508"/>
    </source>
</evidence>
<evidence type="ECO:0000313" key="1">
    <source>
        <dbReference type="EMBL" id="KAK7313752.1"/>
    </source>
</evidence>
<proteinExistence type="predicted"/>